<keyword evidence="1" id="KW-1133">Transmembrane helix</keyword>
<evidence type="ECO:0000313" key="2">
    <source>
        <dbReference type="EMBL" id="QDL56459.1"/>
    </source>
</evidence>
<accession>A0A515EV25</accession>
<dbReference type="KEGG" id="rhg:EXZ61_21135"/>
<evidence type="ECO:0008006" key="4">
    <source>
        <dbReference type="Google" id="ProtNLM"/>
    </source>
</evidence>
<reference evidence="3" key="2">
    <citation type="journal article" date="2020" name="Int. J. Syst. Evol. Microbiol.">
        <title>Genomic insights into a novel species Rhodoferax aquaticus sp. nov., isolated from freshwater.</title>
        <authorList>
            <person name="Li T."/>
            <person name="Zhuo Y."/>
            <person name="Jin C.Z."/>
            <person name="Wu X."/>
            <person name="Ko S.R."/>
            <person name="Jin F.J."/>
            <person name="Ahn C.Y."/>
            <person name="Oh H.M."/>
            <person name="Lee H.G."/>
            <person name="Jin L."/>
        </authorList>
    </citation>
    <scope>NUCLEOTIDE SEQUENCE [LARGE SCALE GENOMIC DNA]</scope>
    <source>
        <strain evidence="3">Gr-4</strain>
    </source>
</reference>
<reference evidence="3" key="1">
    <citation type="submission" date="2019-02" db="EMBL/GenBank/DDBJ databases">
        <title>Complete genome sequence of Rhodoferax sp. Gr-4.</title>
        <authorList>
            <person name="Jin L."/>
        </authorList>
    </citation>
    <scope>NUCLEOTIDE SEQUENCE [LARGE SCALE GENOMIC DNA]</scope>
    <source>
        <strain evidence="3">Gr-4</strain>
    </source>
</reference>
<keyword evidence="1" id="KW-0472">Membrane</keyword>
<feature type="transmembrane region" description="Helical" evidence="1">
    <location>
        <begin position="24"/>
        <end position="44"/>
    </location>
</feature>
<keyword evidence="1" id="KW-0812">Transmembrane</keyword>
<dbReference type="InterPro" id="IPR007813">
    <property type="entry name" value="PilN"/>
</dbReference>
<sequence length="222" mass="24145">MPQQINLCTPVFLIQKKYFSAQTMAAALGAFVLLGGTLCAAWVWRLDHTRAGYLGTMAAQSKEIESLQTAVRVAKAGAGPVDSSLVQQLQTQRLAVEQRTHLLQVLQEGVYRPGAGHSDRLQWVARSIPDTVWITQLTVDAGRFELMGNTLEPAALNAWVERLAQGPLLRGLELSNVKVERVDTSSPVPAGGAATPGVRRPMWSFVLLHVQPELRVTEGSTP</sequence>
<evidence type="ECO:0000313" key="3">
    <source>
        <dbReference type="Proteomes" id="UP000317365"/>
    </source>
</evidence>
<keyword evidence="3" id="KW-1185">Reference proteome</keyword>
<dbReference type="RefSeq" id="WP_142813894.1">
    <property type="nucleotide sequence ID" value="NZ_CP036282.1"/>
</dbReference>
<gene>
    <name evidence="2" type="ORF">EXZ61_21135</name>
</gene>
<protein>
    <recommendedName>
        <fullName evidence="4">PilN domain-containing protein</fullName>
    </recommendedName>
</protein>
<organism evidence="2 3">
    <name type="scientific">Rhodoferax aquaticus</name>
    <dbReference type="NCBI Taxonomy" id="2527691"/>
    <lineage>
        <taxon>Bacteria</taxon>
        <taxon>Pseudomonadati</taxon>
        <taxon>Pseudomonadota</taxon>
        <taxon>Betaproteobacteria</taxon>
        <taxon>Burkholderiales</taxon>
        <taxon>Comamonadaceae</taxon>
        <taxon>Rhodoferax</taxon>
    </lineage>
</organism>
<dbReference type="EMBL" id="CP036282">
    <property type="protein sequence ID" value="QDL56459.1"/>
    <property type="molecule type" value="Genomic_DNA"/>
</dbReference>
<dbReference type="AlphaFoldDB" id="A0A515EV25"/>
<evidence type="ECO:0000256" key="1">
    <source>
        <dbReference type="SAM" id="Phobius"/>
    </source>
</evidence>
<name>A0A515EV25_9BURK</name>
<dbReference type="Pfam" id="PF05137">
    <property type="entry name" value="PilN"/>
    <property type="match status" value="1"/>
</dbReference>
<proteinExistence type="predicted"/>
<dbReference type="Proteomes" id="UP000317365">
    <property type="component" value="Chromosome"/>
</dbReference>